<name>A0A161YG82_9PEZI</name>
<feature type="compositionally biased region" description="Basic and acidic residues" evidence="1">
    <location>
        <begin position="51"/>
        <end position="71"/>
    </location>
</feature>
<feature type="region of interest" description="Disordered" evidence="1">
    <location>
        <begin position="38"/>
        <end position="75"/>
    </location>
</feature>
<evidence type="ECO:0000313" key="3">
    <source>
        <dbReference type="EMBL" id="KZL71637.1"/>
    </source>
</evidence>
<comment type="caution">
    <text evidence="3">The sequence shown here is derived from an EMBL/GenBank/DDBJ whole genome shotgun (WGS) entry which is preliminary data.</text>
</comment>
<keyword evidence="2" id="KW-0812">Transmembrane</keyword>
<keyword evidence="2" id="KW-0472">Membrane</keyword>
<dbReference type="PANTHER" id="PTHR37544">
    <property type="entry name" value="SPRAY-RELATED"/>
    <property type="match status" value="1"/>
</dbReference>
<feature type="transmembrane region" description="Helical" evidence="2">
    <location>
        <begin position="125"/>
        <end position="146"/>
    </location>
</feature>
<dbReference type="EMBL" id="LFIV01000068">
    <property type="protein sequence ID" value="KZL71637.1"/>
    <property type="molecule type" value="Genomic_DNA"/>
</dbReference>
<keyword evidence="2" id="KW-1133">Transmembrane helix</keyword>
<feature type="transmembrane region" description="Helical" evidence="2">
    <location>
        <begin position="166"/>
        <end position="184"/>
    </location>
</feature>
<accession>A0A161YG82</accession>
<keyword evidence="4" id="KW-1185">Reference proteome</keyword>
<reference evidence="3 4" key="1">
    <citation type="submission" date="2015-06" db="EMBL/GenBank/DDBJ databases">
        <title>Survival trade-offs in plant roots during colonization by closely related pathogenic and mutualistic fungi.</title>
        <authorList>
            <person name="Hacquard S."/>
            <person name="Kracher B."/>
            <person name="Hiruma K."/>
            <person name="Weinman A."/>
            <person name="Muench P."/>
            <person name="Garrido Oter R."/>
            <person name="Ver Loren van Themaat E."/>
            <person name="Dallerey J.-F."/>
            <person name="Damm U."/>
            <person name="Henrissat B."/>
            <person name="Lespinet O."/>
            <person name="Thon M."/>
            <person name="Kemen E."/>
            <person name="McHardy A.C."/>
            <person name="Schulze-Lefert P."/>
            <person name="O'Connell R.J."/>
        </authorList>
    </citation>
    <scope>NUCLEOTIDE SEQUENCE [LARGE SCALE GENOMIC DNA]</scope>
    <source>
        <strain evidence="3 4">0861</strain>
    </source>
</reference>
<dbReference type="AlphaFoldDB" id="A0A161YG82"/>
<evidence type="ECO:0000256" key="1">
    <source>
        <dbReference type="SAM" id="MobiDB-lite"/>
    </source>
</evidence>
<protein>
    <submittedName>
        <fullName evidence="3">Uncharacterized protein</fullName>
    </submittedName>
</protein>
<dbReference type="Proteomes" id="UP000076552">
    <property type="component" value="Unassembled WGS sequence"/>
</dbReference>
<dbReference type="Pfam" id="PF11915">
    <property type="entry name" value="DUF3433"/>
    <property type="match status" value="2"/>
</dbReference>
<feature type="transmembrane region" description="Helical" evidence="2">
    <location>
        <begin position="232"/>
        <end position="255"/>
    </location>
</feature>
<organism evidence="3 4">
    <name type="scientific">Colletotrichum tofieldiae</name>
    <dbReference type="NCBI Taxonomy" id="708197"/>
    <lineage>
        <taxon>Eukaryota</taxon>
        <taxon>Fungi</taxon>
        <taxon>Dikarya</taxon>
        <taxon>Ascomycota</taxon>
        <taxon>Pezizomycotina</taxon>
        <taxon>Sordariomycetes</taxon>
        <taxon>Hypocreomycetidae</taxon>
        <taxon>Glomerellales</taxon>
        <taxon>Glomerellaceae</taxon>
        <taxon>Colletotrichum</taxon>
        <taxon>Colletotrichum spaethianum species complex</taxon>
    </lineage>
</organism>
<feature type="transmembrane region" description="Helical" evidence="2">
    <location>
        <begin position="690"/>
        <end position="711"/>
    </location>
</feature>
<dbReference type="PANTHER" id="PTHR37544:SF3">
    <property type="entry name" value="SPRAY"/>
    <property type="match status" value="1"/>
</dbReference>
<evidence type="ECO:0000256" key="2">
    <source>
        <dbReference type="SAM" id="Phobius"/>
    </source>
</evidence>
<feature type="transmembrane region" description="Helical" evidence="2">
    <location>
        <begin position="1140"/>
        <end position="1160"/>
    </location>
</feature>
<evidence type="ECO:0000313" key="4">
    <source>
        <dbReference type="Proteomes" id="UP000076552"/>
    </source>
</evidence>
<feature type="transmembrane region" description="Helical" evidence="2">
    <location>
        <begin position="659"/>
        <end position="678"/>
    </location>
</feature>
<proteinExistence type="predicted"/>
<feature type="transmembrane region" description="Helical" evidence="2">
    <location>
        <begin position="574"/>
        <end position="598"/>
    </location>
</feature>
<sequence length="1277" mass="143497">MASNTGSYRDYTSKTKHHWMHAIPRKPVAQTRVIYSPVENPSQDIDTQPDETGRWEEPRRPPINHDNRLDDTNAITRTRAETYKTNDTSPDSLLKDAITLSVESTNGDKVIDDGRGTWRPKWLRPAVLGMFVCFFLFLTAALAIMLHYSRNNDGLFQVDQSLLHVYVWRFGPTAILTLLSILWARVELQAMMYMPWFALRWRQPDGGNALSLDYLSMLSPVVLIRSIREKHYLVSLVAIVSVILKVQIVLAPGLFSFTTINVPASVELHTHDSFALAMDSEAETQKDTSAWYMGMAIRNFDMLYPFGVTDKIAYQTFGTSSGNSRGTVDEPVIAVVDGVFTDLHCLQLAGYSITDQKPGELTTDLQVDLHFPGCDGPIRMEHRKLALNPVNGNVTYWAIESNRTRSCPGLAQDTPPFLYYGAVFKPTLTNSSLFRFESAGAVLCEPRTWLSKVQVTDDGVAPKVTLLQNQAKTPVLANMWSLIEYSVPRSQGEWNDQPSRYLSGPVRVAKVFNGEVFQPTDKEDPGIYSNEALYNSVMNLTRSIGPLLGHYRLRGEDDAVVLGSKLQSINRLAINQWTCLSMIALFFLAICISTFSVFRHKCQTSVWYRDPVTAFGNLIFLRDHPEFANGLFDPTAEKEKWDRCIFTPLVLRTWARLSFGLYALLLMAGLILTLRLSNSSGGLATIDEEGYLHITWTSVPASIALGVSLYISSCDWAYRDLGNLYRLSRKSCRTSELDASLLDMMGIRALYYSIRQKLWSVTCSQTLALICGVLTSLVSVLFAVEVIPESTIVQFQQQTVFSLREDIPYNDSYGLRQTQVAALLLRRGEANLTYPKNTFDDLVFPAFESTKSLDTSRNLTVTINTPALKVKPSCAEVPKDSYRLTFRNYTESGKTWFYSSYNEHTPCPSGQRVINITTEFPLGEASLFDRSYVATTVESIYDPEMVNFECKLNETNKNFTTEVHYTYVWGEYSVESIDFDWFSVWRCNYTWAEVDTEVNMIASDGEFIIDPENPPRPDLSNLRSLDTPLDLPPSSRSTGGIGLLPEVNLNDRQTIGISSSTALLVEPYGQLPKEAFGDPEQVGDILQRLHHNFAFSAAQLANTENRRSVADVLGTTSGALLSNATVVDRGRRRLVQDANVTYVVVGILGAVILVNVWAMISTVLRRRGSESWLLDMDVKGLAPDGWRSISSMAGLLDGSNASAHLPPSSELLSKKEIHGQMSDVSFRLGWFRREWDQTRHYTIGVMNDGEFNFMGVRRMVKREKTDSLTQTRVDGWI</sequence>
<dbReference type="InterPro" id="IPR021840">
    <property type="entry name" value="DUF3433"/>
</dbReference>
<gene>
    <name evidence="3" type="ORF">CT0861_07337</name>
</gene>